<protein>
    <recommendedName>
        <fullName evidence="1">Peptidase M13 N-terminal domain-containing protein</fullName>
    </recommendedName>
</protein>
<feature type="domain" description="Peptidase M13 N-terminal" evidence="1">
    <location>
        <begin position="22"/>
        <end position="59"/>
    </location>
</feature>
<dbReference type="Proteomes" id="UP000784294">
    <property type="component" value="Unassembled WGS sequence"/>
</dbReference>
<dbReference type="SUPFAM" id="SSF55486">
    <property type="entry name" value="Metalloproteases ('zincins'), catalytic domain"/>
    <property type="match status" value="1"/>
</dbReference>
<evidence type="ECO:0000313" key="3">
    <source>
        <dbReference type="Proteomes" id="UP000784294"/>
    </source>
</evidence>
<dbReference type="InterPro" id="IPR000718">
    <property type="entry name" value="Peptidase_M13"/>
</dbReference>
<dbReference type="InterPro" id="IPR008753">
    <property type="entry name" value="Peptidase_M13_N"/>
</dbReference>
<proteinExistence type="predicted"/>
<keyword evidence="3" id="KW-1185">Reference proteome</keyword>
<organism evidence="2 3">
    <name type="scientific">Protopolystoma xenopodis</name>
    <dbReference type="NCBI Taxonomy" id="117903"/>
    <lineage>
        <taxon>Eukaryota</taxon>
        <taxon>Metazoa</taxon>
        <taxon>Spiralia</taxon>
        <taxon>Lophotrochozoa</taxon>
        <taxon>Platyhelminthes</taxon>
        <taxon>Monogenea</taxon>
        <taxon>Polyopisthocotylea</taxon>
        <taxon>Polystomatidea</taxon>
        <taxon>Polystomatidae</taxon>
        <taxon>Protopolystoma</taxon>
    </lineage>
</organism>
<accession>A0A3S5AHM3</accession>
<dbReference type="Pfam" id="PF05649">
    <property type="entry name" value="Peptidase_M13_N"/>
    <property type="match status" value="1"/>
</dbReference>
<comment type="caution">
    <text evidence="2">The sequence shown here is derived from an EMBL/GenBank/DDBJ whole genome shotgun (WGS) entry which is preliminary data.</text>
</comment>
<dbReference type="PROSITE" id="PS51885">
    <property type="entry name" value="NEPRILYSIN"/>
    <property type="match status" value="1"/>
</dbReference>
<dbReference type="AlphaFoldDB" id="A0A3S5AHM3"/>
<evidence type="ECO:0000259" key="1">
    <source>
        <dbReference type="Pfam" id="PF05649"/>
    </source>
</evidence>
<dbReference type="GO" id="GO:0006508">
    <property type="term" value="P:proteolysis"/>
    <property type="evidence" value="ECO:0007669"/>
    <property type="project" value="InterPro"/>
</dbReference>
<reference evidence="2" key="1">
    <citation type="submission" date="2018-11" db="EMBL/GenBank/DDBJ databases">
        <authorList>
            <consortium name="Pathogen Informatics"/>
        </authorList>
    </citation>
    <scope>NUCLEOTIDE SEQUENCE</scope>
</reference>
<evidence type="ECO:0000313" key="2">
    <source>
        <dbReference type="EMBL" id="VEL16737.1"/>
    </source>
</evidence>
<name>A0A3S5AHM3_9PLAT</name>
<dbReference type="GO" id="GO:0004222">
    <property type="term" value="F:metalloendopeptidase activity"/>
    <property type="evidence" value="ECO:0007669"/>
    <property type="project" value="InterPro"/>
</dbReference>
<gene>
    <name evidence="2" type="ORF">PXEA_LOCUS10177</name>
</gene>
<sequence length="82" mass="9368">MAVNCLSTASRLLENLNLSGDPCDNFYNFACGSYASKNEIPPDADMWSRLRRVRQRLMLMRRKELGINIFLFLPVTGPKCLN</sequence>
<dbReference type="InterPro" id="IPR024079">
    <property type="entry name" value="MetalloPept_cat_dom_sf"/>
</dbReference>
<dbReference type="Gene3D" id="3.40.390.10">
    <property type="entry name" value="Collagenase (Catalytic Domain)"/>
    <property type="match status" value="1"/>
</dbReference>
<dbReference type="OrthoDB" id="6160024at2759"/>
<dbReference type="EMBL" id="CAAALY010029673">
    <property type="protein sequence ID" value="VEL16737.1"/>
    <property type="molecule type" value="Genomic_DNA"/>
</dbReference>